<evidence type="ECO:0000256" key="3">
    <source>
        <dbReference type="ARBA" id="ARBA00022833"/>
    </source>
</evidence>
<dbReference type="Gene3D" id="4.10.1000.10">
    <property type="entry name" value="Zinc finger, CCCH-type"/>
    <property type="match status" value="1"/>
</dbReference>
<dbReference type="AlphaFoldDB" id="A0A7J6RIM7"/>
<dbReference type="InterPro" id="IPR000571">
    <property type="entry name" value="Znf_CCCH"/>
</dbReference>
<feature type="zinc finger region" description="C3H1-type" evidence="4">
    <location>
        <begin position="21"/>
        <end position="48"/>
    </location>
</feature>
<dbReference type="InterPro" id="IPR036855">
    <property type="entry name" value="Znf_CCCH_sf"/>
</dbReference>
<evidence type="ECO:0000313" key="6">
    <source>
        <dbReference type="EMBL" id="KAF4719946.1"/>
    </source>
</evidence>
<name>A0A7J6RIM7_PEROL</name>
<dbReference type="Proteomes" id="UP000574390">
    <property type="component" value="Unassembled WGS sequence"/>
</dbReference>
<feature type="domain" description="C3H1-type" evidence="5">
    <location>
        <begin position="21"/>
        <end position="48"/>
    </location>
</feature>
<organism evidence="6 7">
    <name type="scientific">Perkinsus olseni</name>
    <name type="common">Perkinsus atlanticus</name>
    <dbReference type="NCBI Taxonomy" id="32597"/>
    <lineage>
        <taxon>Eukaryota</taxon>
        <taxon>Sar</taxon>
        <taxon>Alveolata</taxon>
        <taxon>Perkinsozoa</taxon>
        <taxon>Perkinsea</taxon>
        <taxon>Perkinsida</taxon>
        <taxon>Perkinsidae</taxon>
        <taxon>Perkinsus</taxon>
    </lineage>
</organism>
<gene>
    <name evidence="6" type="primary">MOCS2_4</name>
    <name evidence="6" type="ORF">FOZ62_030513</name>
</gene>
<protein>
    <submittedName>
        <fullName evidence="6">Molybdopterin synthase catalytic subunit</fullName>
    </submittedName>
</protein>
<proteinExistence type="predicted"/>
<keyword evidence="3 4" id="KW-0862">Zinc</keyword>
<keyword evidence="2 4" id="KW-0863">Zinc-finger</keyword>
<dbReference type="GO" id="GO:0008270">
    <property type="term" value="F:zinc ion binding"/>
    <property type="evidence" value="ECO:0007669"/>
    <property type="project" value="UniProtKB-KW"/>
</dbReference>
<evidence type="ECO:0000256" key="4">
    <source>
        <dbReference type="PROSITE-ProRule" id="PRU00723"/>
    </source>
</evidence>
<dbReference type="SUPFAM" id="SSF90229">
    <property type="entry name" value="CCCH zinc finger"/>
    <property type="match status" value="1"/>
</dbReference>
<evidence type="ECO:0000256" key="2">
    <source>
        <dbReference type="ARBA" id="ARBA00022771"/>
    </source>
</evidence>
<evidence type="ECO:0000259" key="5">
    <source>
        <dbReference type="PROSITE" id="PS50103"/>
    </source>
</evidence>
<dbReference type="SMART" id="SM00356">
    <property type="entry name" value="ZnF_C3H1"/>
    <property type="match status" value="1"/>
</dbReference>
<evidence type="ECO:0000313" key="7">
    <source>
        <dbReference type="Proteomes" id="UP000574390"/>
    </source>
</evidence>
<keyword evidence="1 4" id="KW-0479">Metal-binding</keyword>
<reference evidence="6 7" key="1">
    <citation type="submission" date="2020-04" db="EMBL/GenBank/DDBJ databases">
        <title>Perkinsus olseni comparative genomics.</title>
        <authorList>
            <person name="Bogema D.R."/>
        </authorList>
    </citation>
    <scope>NUCLEOTIDE SEQUENCE [LARGE SCALE GENOMIC DNA]</scope>
    <source>
        <strain evidence="6">ATCC PRA-205</strain>
    </source>
</reference>
<evidence type="ECO:0000256" key="1">
    <source>
        <dbReference type="ARBA" id="ARBA00022723"/>
    </source>
</evidence>
<dbReference type="EMBL" id="JABANM010022220">
    <property type="protein sequence ID" value="KAF4719946.1"/>
    <property type="molecule type" value="Genomic_DNA"/>
</dbReference>
<dbReference type="PROSITE" id="PS50103">
    <property type="entry name" value="ZF_C3H1"/>
    <property type="match status" value="1"/>
</dbReference>
<accession>A0A7J6RIM7</accession>
<sequence>MMNRSSSVPYLSNSKAVNMRLYKTKMCSFHLNGVCERGNFCTYAHSTEELNTTMMACRDAWEPGVYSCTESFTGASTWSDPTPVMSPERSPTASSYGSHSITVDDLMPTVAFLGEQVAELRDELHWRNAFIMSLLKLLSGRDGADEILSGESPPTREELLEIISYLGSLHHTSPI</sequence>
<comment type="caution">
    <text evidence="6">The sequence shown here is derived from an EMBL/GenBank/DDBJ whole genome shotgun (WGS) entry which is preliminary data.</text>
</comment>
<dbReference type="Pfam" id="PF00642">
    <property type="entry name" value="zf-CCCH"/>
    <property type="match status" value="1"/>
</dbReference>